<accession>A0A9P4IIX5</accession>
<reference evidence="2" key="1">
    <citation type="journal article" date="2020" name="Stud. Mycol.">
        <title>101 Dothideomycetes genomes: a test case for predicting lifestyles and emergence of pathogens.</title>
        <authorList>
            <person name="Haridas S."/>
            <person name="Albert R."/>
            <person name="Binder M."/>
            <person name="Bloem J."/>
            <person name="Labutti K."/>
            <person name="Salamov A."/>
            <person name="Andreopoulos B."/>
            <person name="Baker S."/>
            <person name="Barry K."/>
            <person name="Bills G."/>
            <person name="Bluhm B."/>
            <person name="Cannon C."/>
            <person name="Castanera R."/>
            <person name="Culley D."/>
            <person name="Daum C."/>
            <person name="Ezra D."/>
            <person name="Gonzalez J."/>
            <person name="Henrissat B."/>
            <person name="Kuo A."/>
            <person name="Liang C."/>
            <person name="Lipzen A."/>
            <person name="Lutzoni F."/>
            <person name="Magnuson J."/>
            <person name="Mondo S."/>
            <person name="Nolan M."/>
            <person name="Ohm R."/>
            <person name="Pangilinan J."/>
            <person name="Park H.-J."/>
            <person name="Ramirez L."/>
            <person name="Alfaro M."/>
            <person name="Sun H."/>
            <person name="Tritt A."/>
            <person name="Yoshinaga Y."/>
            <person name="Zwiers L.-H."/>
            <person name="Turgeon B."/>
            <person name="Goodwin S."/>
            <person name="Spatafora J."/>
            <person name="Crous P."/>
            <person name="Grigoriev I."/>
        </authorList>
    </citation>
    <scope>NUCLEOTIDE SEQUENCE</scope>
    <source>
        <strain evidence="2">CBS 133067</strain>
    </source>
</reference>
<keyword evidence="3" id="KW-1185">Reference proteome</keyword>
<feature type="compositionally biased region" description="Polar residues" evidence="1">
    <location>
        <begin position="144"/>
        <end position="165"/>
    </location>
</feature>
<feature type="region of interest" description="Disordered" evidence="1">
    <location>
        <begin position="17"/>
        <end position="43"/>
    </location>
</feature>
<feature type="region of interest" description="Disordered" evidence="1">
    <location>
        <begin position="144"/>
        <end position="168"/>
    </location>
</feature>
<name>A0A9P4IIX5_9PEZI</name>
<feature type="compositionally biased region" description="Polar residues" evidence="1">
    <location>
        <begin position="25"/>
        <end position="40"/>
    </location>
</feature>
<organism evidence="2 3">
    <name type="scientific">Rhizodiscina lignyota</name>
    <dbReference type="NCBI Taxonomy" id="1504668"/>
    <lineage>
        <taxon>Eukaryota</taxon>
        <taxon>Fungi</taxon>
        <taxon>Dikarya</taxon>
        <taxon>Ascomycota</taxon>
        <taxon>Pezizomycotina</taxon>
        <taxon>Dothideomycetes</taxon>
        <taxon>Pleosporomycetidae</taxon>
        <taxon>Aulographales</taxon>
        <taxon>Rhizodiscinaceae</taxon>
        <taxon>Rhizodiscina</taxon>
    </lineage>
</organism>
<protein>
    <submittedName>
        <fullName evidence="2">Uncharacterized protein</fullName>
    </submittedName>
</protein>
<evidence type="ECO:0000313" key="3">
    <source>
        <dbReference type="Proteomes" id="UP000799772"/>
    </source>
</evidence>
<proteinExistence type="predicted"/>
<evidence type="ECO:0000256" key="1">
    <source>
        <dbReference type="SAM" id="MobiDB-lite"/>
    </source>
</evidence>
<evidence type="ECO:0000313" key="2">
    <source>
        <dbReference type="EMBL" id="KAF2099317.1"/>
    </source>
</evidence>
<sequence>MASSNREEWLDLVNLDDLMDDVGQPGTSSEEQSTSNQNIPSLADSFRFPLNGHGLDESDIPLDDASLGMAEELHLIAMLDSGNPHHQPNLIAPIMPLANTTWPTNIEWLPANWFINNVGWAQQDHSITPPTSFEETNQHMNGVQAPRNYSHSVSTDSTSLPTSQYKPGLTLPLRLAGHPRTLLPKPAQNKTSN</sequence>
<dbReference type="Proteomes" id="UP000799772">
    <property type="component" value="Unassembled WGS sequence"/>
</dbReference>
<gene>
    <name evidence="2" type="ORF">NA57DRAFT_74818</name>
</gene>
<comment type="caution">
    <text evidence="2">The sequence shown here is derived from an EMBL/GenBank/DDBJ whole genome shotgun (WGS) entry which is preliminary data.</text>
</comment>
<dbReference type="EMBL" id="ML978125">
    <property type="protein sequence ID" value="KAF2099317.1"/>
    <property type="molecule type" value="Genomic_DNA"/>
</dbReference>
<dbReference type="AlphaFoldDB" id="A0A9P4IIX5"/>